<dbReference type="InterPro" id="IPR049345">
    <property type="entry name" value="Tsi1"/>
</dbReference>
<dbReference type="InterPro" id="IPR049346">
    <property type="entry name" value="Tsi1-like_sf"/>
</dbReference>
<evidence type="ECO:0000313" key="2">
    <source>
        <dbReference type="Proteomes" id="UP001180081"/>
    </source>
</evidence>
<reference evidence="1" key="1">
    <citation type="journal article" date="2014" name="Int. J. Syst. Evol. Microbiol.">
        <title>Complete genome of a new Firmicutes species belonging to the dominant human colonic microbiota ('Ruminococcus bicirculans') reveals two chromosomes and a selective capacity to utilize plant glucans.</title>
        <authorList>
            <consortium name="NISC Comparative Sequencing Program"/>
            <person name="Wegmann U."/>
            <person name="Louis P."/>
            <person name="Goesmann A."/>
            <person name="Henrissat B."/>
            <person name="Duncan S.H."/>
            <person name="Flint H.J."/>
        </authorList>
    </citation>
    <scope>NUCLEOTIDE SEQUENCE</scope>
    <source>
        <strain evidence="1">CECT 7703</strain>
    </source>
</reference>
<gene>
    <name evidence="1" type="ORF">QWZ03_20820</name>
</gene>
<dbReference type="Pfam" id="PF21565">
    <property type="entry name" value="Tsi1"/>
    <property type="match status" value="1"/>
</dbReference>
<dbReference type="Gene3D" id="2.40.128.650">
    <property type="match status" value="1"/>
</dbReference>
<reference evidence="1" key="2">
    <citation type="submission" date="2023-06" db="EMBL/GenBank/DDBJ databases">
        <authorList>
            <person name="Lucena T."/>
            <person name="Sun Q."/>
        </authorList>
    </citation>
    <scope>NUCLEOTIDE SEQUENCE</scope>
    <source>
        <strain evidence="1">CECT 7703</strain>
    </source>
</reference>
<organism evidence="1 2">
    <name type="scientific">Chitinimonas viridis</name>
    <dbReference type="NCBI Taxonomy" id="664880"/>
    <lineage>
        <taxon>Bacteria</taxon>
        <taxon>Pseudomonadati</taxon>
        <taxon>Pseudomonadota</taxon>
        <taxon>Betaproteobacteria</taxon>
        <taxon>Neisseriales</taxon>
        <taxon>Chitinibacteraceae</taxon>
        <taxon>Chitinimonas</taxon>
    </lineage>
</organism>
<keyword evidence="2" id="KW-1185">Reference proteome</keyword>
<evidence type="ECO:0008006" key="3">
    <source>
        <dbReference type="Google" id="ProtNLM"/>
    </source>
</evidence>
<dbReference type="Proteomes" id="UP001180081">
    <property type="component" value="Unassembled WGS sequence"/>
</dbReference>
<dbReference type="EMBL" id="JAUFPU010000023">
    <property type="protein sequence ID" value="MDN3579216.1"/>
    <property type="molecule type" value="Genomic_DNA"/>
</dbReference>
<dbReference type="PROSITE" id="PS51257">
    <property type="entry name" value="PROKAR_LIPOPROTEIN"/>
    <property type="match status" value="1"/>
</dbReference>
<name>A0ABT8BAM9_9NEIS</name>
<dbReference type="RefSeq" id="WP_290334532.1">
    <property type="nucleotide sequence ID" value="NZ_JAUFPU010000023.1"/>
</dbReference>
<comment type="caution">
    <text evidence="1">The sequence shown here is derived from an EMBL/GenBank/DDBJ whole genome shotgun (WGS) entry which is preliminary data.</text>
</comment>
<sequence length="187" mass="20389">MRSSEMTMSLFTFIRSQQVLRYAGLALVFAAASACPTVGFTPLPIGQGSTADQYVGHGRHLEVLFTHEGQAGDVDVFPEPPLVIKQRKDGKQCKIEEGGIWVRKSVFLDASEQHLLVHEYSGSNDSLVIYRTSDCKTIKTIDVSGLRWQVEGSQLVTGKACSADSLASCKTKRKVPLITVSKSTSPQ</sequence>
<proteinExistence type="predicted"/>
<evidence type="ECO:0000313" key="1">
    <source>
        <dbReference type="EMBL" id="MDN3579216.1"/>
    </source>
</evidence>
<protein>
    <recommendedName>
        <fullName evidence="3">Lipoprotein</fullName>
    </recommendedName>
</protein>
<accession>A0ABT8BAM9</accession>